<evidence type="ECO:0000313" key="3">
    <source>
        <dbReference type="Proteomes" id="UP000824596"/>
    </source>
</evidence>
<evidence type="ECO:0000256" key="1">
    <source>
        <dbReference type="SAM" id="MobiDB-lite"/>
    </source>
</evidence>
<dbReference type="RefSeq" id="XP_044721245.1">
    <property type="nucleotide sequence ID" value="XM_044864713.1"/>
</dbReference>
<dbReference type="GeneID" id="68355371"/>
<keyword evidence="3" id="KW-1185">Reference proteome</keyword>
<protein>
    <submittedName>
        <fullName evidence="2">Uncharacterized protein</fullName>
    </submittedName>
</protein>
<evidence type="ECO:0000313" key="2">
    <source>
        <dbReference type="EMBL" id="KAH0963732.1"/>
    </source>
</evidence>
<gene>
    <name evidence="2" type="ORF">HRG_06242</name>
</gene>
<dbReference type="AlphaFoldDB" id="A0A9P8N2X7"/>
<accession>A0A9P8N2X7</accession>
<reference evidence="2" key="1">
    <citation type="submission" date="2021-09" db="EMBL/GenBank/DDBJ databases">
        <title>A high-quality genome of the endoparasitic fungus Hirsutella rhossiliensis with a comparison of Hirsutella genomes reveals transposable elements contributing to genome size variation.</title>
        <authorList>
            <person name="Lin R."/>
            <person name="Jiao Y."/>
            <person name="Sun X."/>
            <person name="Ling J."/>
            <person name="Xie B."/>
            <person name="Cheng X."/>
        </authorList>
    </citation>
    <scope>NUCLEOTIDE SEQUENCE</scope>
    <source>
        <strain evidence="2">HR02</strain>
    </source>
</reference>
<comment type="caution">
    <text evidence="2">The sequence shown here is derived from an EMBL/GenBank/DDBJ whole genome shotgun (WGS) entry which is preliminary data.</text>
</comment>
<dbReference type="Proteomes" id="UP000824596">
    <property type="component" value="Unassembled WGS sequence"/>
</dbReference>
<sequence>MRLSIFAITLQATLSSANIRRDLGVRNVIVAEIKDGHHIDEENQQIVFVKPESPFQESFRCSPESGKKLTYNSEKTFVACCKPGQSLLGSPQAVFECCDSGFILAGAAGTGYACCASGQIYDGSTCKPKVKICEKGKQLDVNNECVCPSGTSETPDGGCRSKCSSGVSAGKCYIFISENGYRFGYNNQGWYSAAKDGPDQRFGKFQLCKDQECTASGQINPNDAFRVKDVHGDAKGGQNANHWLTHPKDAGNVKKTQEYSDAGVYAITKWACGRYCLGGLETGLVSSYPKEALSAMSTSVDKQACVPIDITEIPCDIRDARNNCMAHDPSKPCLLGKAPDQLDQGTHTDPDETAPVSDVCSRSSAKPIKDRATRVHKCDTSYAEENFPCSKGKEPPCRGAEVKGWSSAKLPWGGAYKQPGPPKPFEMWVNYDDPVVMSIVDVEAQSEHFLLKLDDEFLGETGGEDGYVNKYIGDWNNPEWCLLNGYTRGYFRIPAGRHKITIEWPQGTGMYTRNNGARWLYGIAKYRFDRLCDPTKCT</sequence>
<feature type="region of interest" description="Disordered" evidence="1">
    <location>
        <begin position="338"/>
        <end position="362"/>
    </location>
</feature>
<organism evidence="2 3">
    <name type="scientific">Hirsutella rhossiliensis</name>
    <dbReference type="NCBI Taxonomy" id="111463"/>
    <lineage>
        <taxon>Eukaryota</taxon>
        <taxon>Fungi</taxon>
        <taxon>Dikarya</taxon>
        <taxon>Ascomycota</taxon>
        <taxon>Pezizomycotina</taxon>
        <taxon>Sordariomycetes</taxon>
        <taxon>Hypocreomycetidae</taxon>
        <taxon>Hypocreales</taxon>
        <taxon>Ophiocordycipitaceae</taxon>
        <taxon>Hirsutella</taxon>
    </lineage>
</organism>
<proteinExistence type="predicted"/>
<name>A0A9P8N2X7_9HYPO</name>
<dbReference type="EMBL" id="JAIZPD010000005">
    <property type="protein sequence ID" value="KAH0963732.1"/>
    <property type="molecule type" value="Genomic_DNA"/>
</dbReference>
<dbReference type="OrthoDB" id="4662630at2759"/>